<dbReference type="EMBL" id="JNVM01000008">
    <property type="protein sequence ID" value="KEQ26018.1"/>
    <property type="molecule type" value="Genomic_DNA"/>
</dbReference>
<name>A0A081P5P5_9BACL</name>
<dbReference type="PROSITE" id="PS50035">
    <property type="entry name" value="PLD"/>
    <property type="match status" value="2"/>
</dbReference>
<gene>
    <name evidence="16" type="ORF">ET33_36145</name>
</gene>
<dbReference type="GO" id="GO:0032049">
    <property type="term" value="P:cardiolipin biosynthetic process"/>
    <property type="evidence" value="ECO:0007669"/>
    <property type="project" value="UniProtKB-UniRule"/>
</dbReference>
<dbReference type="GO" id="GO:0008808">
    <property type="term" value="F:cardiolipin synthase activity"/>
    <property type="evidence" value="ECO:0007669"/>
    <property type="project" value="UniProtKB-UniRule"/>
</dbReference>
<evidence type="ECO:0000256" key="12">
    <source>
        <dbReference type="ARBA" id="ARBA00057569"/>
    </source>
</evidence>
<feature type="transmembrane region" description="Helical" evidence="13">
    <location>
        <begin position="31"/>
        <end position="54"/>
    </location>
</feature>
<evidence type="ECO:0000256" key="8">
    <source>
        <dbReference type="ARBA" id="ARBA00023098"/>
    </source>
</evidence>
<feature type="active site" evidence="13">
    <location>
        <position position="222"/>
    </location>
</feature>
<feature type="active site" evidence="13">
    <location>
        <position position="399"/>
    </location>
</feature>
<keyword evidence="6" id="KW-0677">Repeat</keyword>
<keyword evidence="7 13" id="KW-1133">Transmembrane helix</keyword>
<dbReference type="AlphaFoldDB" id="A0A081P5P5"/>
<dbReference type="FunFam" id="3.30.870.10:FF:000021">
    <property type="entry name" value="Cardiolipin synthase"/>
    <property type="match status" value="1"/>
</dbReference>
<keyword evidence="4 13" id="KW-0808">Transferase</keyword>
<evidence type="ECO:0000256" key="3">
    <source>
        <dbReference type="ARBA" id="ARBA00022516"/>
    </source>
</evidence>
<evidence type="ECO:0000256" key="7">
    <source>
        <dbReference type="ARBA" id="ARBA00022989"/>
    </source>
</evidence>
<evidence type="ECO:0000256" key="2">
    <source>
        <dbReference type="ARBA" id="ARBA00022475"/>
    </source>
</evidence>
<comment type="caution">
    <text evidence="16">The sequence shown here is derived from an EMBL/GenBank/DDBJ whole genome shotgun (WGS) entry which is preliminary data.</text>
</comment>
<dbReference type="HAMAP" id="MF_01916">
    <property type="entry name" value="Cardiolipin_synth_Cls"/>
    <property type="match status" value="1"/>
</dbReference>
<dbReference type="InterPro" id="IPR027379">
    <property type="entry name" value="CLS_N"/>
</dbReference>
<dbReference type="Pfam" id="PF13091">
    <property type="entry name" value="PLDc_2"/>
    <property type="match status" value="2"/>
</dbReference>
<reference evidence="16 17" key="1">
    <citation type="submission" date="2014-06" db="EMBL/GenBank/DDBJ databases">
        <title>Draft genome sequence of Paenibacillus sp. MSt1.</title>
        <authorList>
            <person name="Aw Y.K."/>
            <person name="Ong K.S."/>
            <person name="Gan H.M."/>
            <person name="Lee S.M."/>
        </authorList>
    </citation>
    <scope>NUCLEOTIDE SEQUENCE [LARGE SCALE GENOMIC DNA]</scope>
    <source>
        <strain evidence="16 17">MSt1</strain>
    </source>
</reference>
<keyword evidence="17" id="KW-1185">Reference proteome</keyword>
<dbReference type="SMART" id="SM00155">
    <property type="entry name" value="PLDc"/>
    <property type="match status" value="2"/>
</dbReference>
<evidence type="ECO:0000256" key="14">
    <source>
        <dbReference type="NCBIfam" id="TIGR04265"/>
    </source>
</evidence>
<feature type="active site" evidence="13">
    <location>
        <position position="401"/>
    </location>
</feature>
<accession>A0A081P5P5</accession>
<evidence type="ECO:0000256" key="4">
    <source>
        <dbReference type="ARBA" id="ARBA00022679"/>
    </source>
</evidence>
<feature type="domain" description="PLD phosphodiesterase" evidence="15">
    <location>
        <begin position="217"/>
        <end position="244"/>
    </location>
</feature>
<evidence type="ECO:0000259" key="15">
    <source>
        <dbReference type="PROSITE" id="PS50035"/>
    </source>
</evidence>
<keyword evidence="5 13" id="KW-0812">Transmembrane</keyword>
<comment type="function">
    <text evidence="12 13">Catalyzes the reversible phosphatidyl group transfer from one phosphatidylglycerol molecule to another to form cardiolipin (CL) (diphosphatidylglycerol) and glycerol.</text>
</comment>
<comment type="catalytic activity">
    <reaction evidence="13">
        <text>2 a 1,2-diacyl-sn-glycero-3-phospho-(1'-sn-glycerol) = a cardiolipin + glycerol</text>
        <dbReference type="Rhea" id="RHEA:31451"/>
        <dbReference type="ChEBI" id="CHEBI:17754"/>
        <dbReference type="ChEBI" id="CHEBI:62237"/>
        <dbReference type="ChEBI" id="CHEBI:64716"/>
    </reaction>
</comment>
<keyword evidence="2 13" id="KW-1003">Cell membrane</keyword>
<keyword evidence="8 13" id="KW-0443">Lipid metabolism</keyword>
<feature type="domain" description="PLD phosphodiesterase" evidence="15">
    <location>
        <begin position="394"/>
        <end position="421"/>
    </location>
</feature>
<evidence type="ECO:0000313" key="16">
    <source>
        <dbReference type="EMBL" id="KEQ26018.1"/>
    </source>
</evidence>
<dbReference type="InterPro" id="IPR030874">
    <property type="entry name" value="Cardiolipin_synth_Firmi"/>
</dbReference>
<keyword evidence="9 13" id="KW-0472">Membrane</keyword>
<evidence type="ECO:0000256" key="6">
    <source>
        <dbReference type="ARBA" id="ARBA00022737"/>
    </source>
</evidence>
<evidence type="ECO:0000313" key="17">
    <source>
        <dbReference type="Proteomes" id="UP000028123"/>
    </source>
</evidence>
<evidence type="ECO:0000256" key="10">
    <source>
        <dbReference type="ARBA" id="ARBA00023209"/>
    </source>
</evidence>
<proteinExistence type="inferred from homology"/>
<evidence type="ECO:0000256" key="1">
    <source>
        <dbReference type="ARBA" id="ARBA00004651"/>
    </source>
</evidence>
<feature type="active site" evidence="13">
    <location>
        <position position="224"/>
    </location>
</feature>
<dbReference type="RefSeq" id="WP_036680515.1">
    <property type="nucleotide sequence ID" value="NZ_FYEP01000034.1"/>
</dbReference>
<sequence length="481" mass="55062">MNIFGNLYFVLSFINIMFAFAVIFLERRNIGVTWAWLMVLLFLPGIGFVAYLLFGQNLSKRKIYKAQEAQLHNMALLVEKQIEAVAMRRIEYHDPVMEDYHDMIYMNLQNGYAFFTQDNRIDIFTEGNRKFDSLFETIAGAKHHIHLMYYIVRDDRLGRRLIAALSEKAKEGVQVRFLYDDIGCAGLSKHFFRPLLAAGGQASAFFPSRIPYVNMRLNFRNHRKLAIIDGTCGYIGGFNVGDEYLGLDSRFGPWRDTHLRIEGSSVLQMQAQFIMDWNLASRIKLNPIEEYFPLPIHEGHAGVQILSSGPNNDREQIKNAYIKVINSAKASVYLQTPYFIPDESLLNALKMAALSGVDIKIMLPAVPDHKIVYWASFSYLGDLLDVGVKCYLYHRGFIHAKTIVADGKVGSVGTANIDIRSFKLNFEVNALIYGGNTVSKLKKIFEHDLKHCTELTLERYYSRPRFHRARESVTRLLSPIL</sequence>
<dbReference type="SUPFAM" id="SSF56024">
    <property type="entry name" value="Phospholipase D/nuclease"/>
    <property type="match status" value="2"/>
</dbReference>
<dbReference type="CDD" id="cd09112">
    <property type="entry name" value="PLDc_CLS_2"/>
    <property type="match status" value="1"/>
</dbReference>
<dbReference type="CDD" id="cd09110">
    <property type="entry name" value="PLDc_CLS_1"/>
    <property type="match status" value="1"/>
</dbReference>
<organism evidence="16 17">
    <name type="scientific">Paenibacillus tyrfis</name>
    <dbReference type="NCBI Taxonomy" id="1501230"/>
    <lineage>
        <taxon>Bacteria</taxon>
        <taxon>Bacillati</taxon>
        <taxon>Bacillota</taxon>
        <taxon>Bacilli</taxon>
        <taxon>Bacillales</taxon>
        <taxon>Paenibacillaceae</taxon>
        <taxon>Paenibacillus</taxon>
    </lineage>
</organism>
<feature type="active site" evidence="13">
    <location>
        <position position="229"/>
    </location>
</feature>
<dbReference type="GO" id="GO:0005886">
    <property type="term" value="C:plasma membrane"/>
    <property type="evidence" value="ECO:0007669"/>
    <property type="project" value="UniProtKB-SubCell"/>
</dbReference>
<keyword evidence="10 13" id="KW-0594">Phospholipid biosynthesis</keyword>
<keyword evidence="11 13" id="KW-1208">Phospholipid metabolism</keyword>
<evidence type="ECO:0000256" key="13">
    <source>
        <dbReference type="HAMAP-Rule" id="MF_01916"/>
    </source>
</evidence>
<protein>
    <recommendedName>
        <fullName evidence="13 14">Cardiolipin synthase</fullName>
        <shortName evidence="13">CL synthase</shortName>
        <ecNumber evidence="13 14">2.7.8.-</ecNumber>
    </recommendedName>
</protein>
<dbReference type="FunFam" id="3.30.870.10:FF:000014">
    <property type="entry name" value="Cardiolipin synthase"/>
    <property type="match status" value="1"/>
</dbReference>
<dbReference type="NCBIfam" id="TIGR04265">
    <property type="entry name" value="bac_cardiolipin"/>
    <property type="match status" value="1"/>
</dbReference>
<dbReference type="EC" id="2.7.8.-" evidence="13 14"/>
<dbReference type="PANTHER" id="PTHR21248:SF22">
    <property type="entry name" value="PHOSPHOLIPASE D"/>
    <property type="match status" value="1"/>
</dbReference>
<dbReference type="eggNOG" id="COG1502">
    <property type="taxonomic scope" value="Bacteria"/>
</dbReference>
<evidence type="ECO:0000256" key="11">
    <source>
        <dbReference type="ARBA" id="ARBA00023264"/>
    </source>
</evidence>
<dbReference type="Proteomes" id="UP000028123">
    <property type="component" value="Unassembled WGS sequence"/>
</dbReference>
<evidence type="ECO:0000256" key="5">
    <source>
        <dbReference type="ARBA" id="ARBA00022692"/>
    </source>
</evidence>
<dbReference type="InterPro" id="IPR022924">
    <property type="entry name" value="Cardiolipin_synthase"/>
</dbReference>
<comment type="subcellular location">
    <subcellularLocation>
        <location evidence="1 13">Cell membrane</location>
        <topology evidence="1 13">Multi-pass membrane protein</topology>
    </subcellularLocation>
</comment>
<feature type="active site" evidence="13">
    <location>
        <position position="406"/>
    </location>
</feature>
<feature type="transmembrane region" description="Helical" evidence="13">
    <location>
        <begin position="7"/>
        <end position="25"/>
    </location>
</feature>
<dbReference type="OrthoDB" id="9762009at2"/>
<comment type="similarity">
    <text evidence="13">Belongs to the phospholipase D family. Cardiolipin synthase subfamily.</text>
</comment>
<dbReference type="PANTHER" id="PTHR21248">
    <property type="entry name" value="CARDIOLIPIN SYNTHASE"/>
    <property type="match status" value="1"/>
</dbReference>
<dbReference type="InterPro" id="IPR001736">
    <property type="entry name" value="PLipase_D/transphosphatidylase"/>
</dbReference>
<keyword evidence="3 13" id="KW-0444">Lipid biosynthesis</keyword>
<dbReference type="Gene3D" id="3.30.870.10">
    <property type="entry name" value="Endonuclease Chain A"/>
    <property type="match status" value="3"/>
</dbReference>
<evidence type="ECO:0000256" key="9">
    <source>
        <dbReference type="ARBA" id="ARBA00023136"/>
    </source>
</evidence>
<dbReference type="InterPro" id="IPR025202">
    <property type="entry name" value="PLD-like_dom"/>
</dbReference>
<dbReference type="Pfam" id="PF13396">
    <property type="entry name" value="PLDc_N"/>
    <property type="match status" value="1"/>
</dbReference>